<dbReference type="InterPro" id="IPR017937">
    <property type="entry name" value="Thioredoxin_CS"/>
</dbReference>
<dbReference type="RefSeq" id="WP_153726301.1">
    <property type="nucleotide sequence ID" value="NZ_CP045875.1"/>
</dbReference>
<dbReference type="InterPro" id="IPR050553">
    <property type="entry name" value="Thioredoxin_ResA/DsbE_sf"/>
</dbReference>
<dbReference type="GO" id="GO:0016209">
    <property type="term" value="F:antioxidant activity"/>
    <property type="evidence" value="ECO:0007669"/>
    <property type="project" value="InterPro"/>
</dbReference>
<dbReference type="InterPro" id="IPR013766">
    <property type="entry name" value="Thioredoxin_domain"/>
</dbReference>
<dbReference type="EMBL" id="CP045875">
    <property type="protein sequence ID" value="QGG49292.1"/>
    <property type="molecule type" value="Genomic_DNA"/>
</dbReference>
<dbReference type="InterPro" id="IPR000866">
    <property type="entry name" value="AhpC/TSA"/>
</dbReference>
<dbReference type="Proteomes" id="UP000366051">
    <property type="component" value="Chromosome"/>
</dbReference>
<protein>
    <submittedName>
        <fullName evidence="3">Redoxin domain-containing protein</fullName>
    </submittedName>
</protein>
<evidence type="ECO:0000259" key="2">
    <source>
        <dbReference type="PROSITE" id="PS51352"/>
    </source>
</evidence>
<keyword evidence="4" id="KW-1185">Reference proteome</keyword>
<evidence type="ECO:0000313" key="4">
    <source>
        <dbReference type="Proteomes" id="UP000366051"/>
    </source>
</evidence>
<dbReference type="CDD" id="cd02966">
    <property type="entry name" value="TlpA_like_family"/>
    <property type="match status" value="1"/>
</dbReference>
<dbReference type="Gene3D" id="3.40.30.10">
    <property type="entry name" value="Glutaredoxin"/>
    <property type="match status" value="1"/>
</dbReference>
<evidence type="ECO:0000256" key="1">
    <source>
        <dbReference type="SAM" id="SignalP"/>
    </source>
</evidence>
<gene>
    <name evidence="3" type="ORF">FTV88_3226</name>
</gene>
<organism evidence="3 4">
    <name type="scientific">Heliorestis convoluta</name>
    <dbReference type="NCBI Taxonomy" id="356322"/>
    <lineage>
        <taxon>Bacteria</taxon>
        <taxon>Bacillati</taxon>
        <taxon>Bacillota</taxon>
        <taxon>Clostridia</taxon>
        <taxon>Eubacteriales</taxon>
        <taxon>Heliobacteriaceae</taxon>
        <taxon>Heliorestis</taxon>
    </lineage>
</organism>
<dbReference type="PROSITE" id="PS51352">
    <property type="entry name" value="THIOREDOXIN_2"/>
    <property type="match status" value="1"/>
</dbReference>
<evidence type="ECO:0000313" key="3">
    <source>
        <dbReference type="EMBL" id="QGG49292.1"/>
    </source>
</evidence>
<reference evidence="4" key="1">
    <citation type="submission" date="2019-11" db="EMBL/GenBank/DDBJ databases">
        <title>Genome sequence of Heliorestis convoluta strain HH, an alkaliphilic and minimalistic phototrophic bacterium from a soda lake in Egypt.</title>
        <authorList>
            <person name="Dewey E.D."/>
            <person name="Stokes L.M."/>
            <person name="Burchell B.M."/>
            <person name="Shaffer K.N."/>
            <person name="Huntington A.M."/>
            <person name="Baker J.M."/>
            <person name="Nadendla S."/>
            <person name="Giglio M.G."/>
            <person name="Touchman J.W."/>
            <person name="Blankenship R.E."/>
            <person name="Madigan M.T."/>
            <person name="Sattley W.M."/>
        </authorList>
    </citation>
    <scope>NUCLEOTIDE SEQUENCE [LARGE SCALE GENOMIC DNA]</scope>
    <source>
        <strain evidence="4">HH</strain>
    </source>
</reference>
<feature type="chain" id="PRO_5038422874" evidence="1">
    <location>
        <begin position="26"/>
        <end position="177"/>
    </location>
</feature>
<accession>A0A5Q2N7A8</accession>
<keyword evidence="1" id="KW-0732">Signal</keyword>
<dbReference type="InterPro" id="IPR036249">
    <property type="entry name" value="Thioredoxin-like_sf"/>
</dbReference>
<dbReference type="Pfam" id="PF00578">
    <property type="entry name" value="AhpC-TSA"/>
    <property type="match status" value="1"/>
</dbReference>
<sequence>MKKFRLSLLPLLLLTLALILGGCGADSSDQGTPTTSFGMRGHQAPDFTLKTLEGQDITLSELQGKPVVLNFWATTCPYCLTEKPHVNQFYAENQENVVVLGVNLAFQDDINDVKKFLDIANITFPTVFDETGEVTMAYRVGGLPTTYIIDKKGIIQNVKMGAIASKSELDSLVAPLR</sequence>
<dbReference type="SUPFAM" id="SSF52833">
    <property type="entry name" value="Thioredoxin-like"/>
    <property type="match status" value="1"/>
</dbReference>
<dbReference type="GO" id="GO:0016491">
    <property type="term" value="F:oxidoreductase activity"/>
    <property type="evidence" value="ECO:0007669"/>
    <property type="project" value="InterPro"/>
</dbReference>
<feature type="signal peptide" evidence="1">
    <location>
        <begin position="1"/>
        <end position="25"/>
    </location>
</feature>
<dbReference type="KEGG" id="hcv:FTV88_3226"/>
<dbReference type="PROSITE" id="PS00194">
    <property type="entry name" value="THIOREDOXIN_1"/>
    <property type="match status" value="1"/>
</dbReference>
<proteinExistence type="predicted"/>
<dbReference type="PANTHER" id="PTHR42852:SF17">
    <property type="entry name" value="THIOREDOXIN-LIKE PROTEIN HI_1115"/>
    <property type="match status" value="1"/>
</dbReference>
<dbReference type="PROSITE" id="PS51257">
    <property type="entry name" value="PROKAR_LIPOPROTEIN"/>
    <property type="match status" value="1"/>
</dbReference>
<dbReference type="AlphaFoldDB" id="A0A5Q2N7A8"/>
<dbReference type="OrthoDB" id="9809733at2"/>
<dbReference type="PANTHER" id="PTHR42852">
    <property type="entry name" value="THIOL:DISULFIDE INTERCHANGE PROTEIN DSBE"/>
    <property type="match status" value="1"/>
</dbReference>
<feature type="domain" description="Thioredoxin" evidence="2">
    <location>
        <begin position="38"/>
        <end position="177"/>
    </location>
</feature>
<name>A0A5Q2N7A8_9FIRM</name>